<comment type="caution">
    <text evidence="1">The sequence shown here is derived from an EMBL/GenBank/DDBJ whole genome shotgun (WGS) entry which is preliminary data.</text>
</comment>
<reference evidence="1 2" key="1">
    <citation type="submission" date="2018-10" db="EMBL/GenBank/DDBJ databases">
        <authorList>
            <person name="Ekblom R."/>
            <person name="Jareborg N."/>
        </authorList>
    </citation>
    <scope>NUCLEOTIDE SEQUENCE [LARGE SCALE GENOMIC DNA]</scope>
    <source>
        <tissue evidence="1">Muscle</tissue>
    </source>
</reference>
<dbReference type="AlphaFoldDB" id="A0A9X9Q563"/>
<proteinExistence type="predicted"/>
<organism evidence="1 2">
    <name type="scientific">Gulo gulo</name>
    <name type="common">Wolverine</name>
    <name type="synonym">Gluton</name>
    <dbReference type="NCBI Taxonomy" id="48420"/>
    <lineage>
        <taxon>Eukaryota</taxon>
        <taxon>Metazoa</taxon>
        <taxon>Chordata</taxon>
        <taxon>Craniata</taxon>
        <taxon>Vertebrata</taxon>
        <taxon>Euteleostomi</taxon>
        <taxon>Mammalia</taxon>
        <taxon>Eutheria</taxon>
        <taxon>Laurasiatheria</taxon>
        <taxon>Carnivora</taxon>
        <taxon>Caniformia</taxon>
        <taxon>Musteloidea</taxon>
        <taxon>Mustelidae</taxon>
        <taxon>Guloninae</taxon>
        <taxon>Gulo</taxon>
    </lineage>
</organism>
<evidence type="ECO:0000313" key="2">
    <source>
        <dbReference type="Proteomes" id="UP000269945"/>
    </source>
</evidence>
<protein>
    <submittedName>
        <fullName evidence="1">Uncharacterized protein</fullName>
    </submittedName>
</protein>
<keyword evidence="2" id="KW-1185">Reference proteome</keyword>
<accession>A0A9X9Q563</accession>
<dbReference type="EMBL" id="CYRY02037264">
    <property type="protein sequence ID" value="VCX20815.1"/>
    <property type="molecule type" value="Genomic_DNA"/>
</dbReference>
<name>A0A9X9Q563_GULGU</name>
<gene>
    <name evidence="1" type="ORF">BN2614_LOCUS1</name>
</gene>
<sequence length="99" mass="11028">MEDNQGRRYSLCHADLRLLDSYVEPLKLYLQKLREAVKGEKGIGGRVIATDGLSEELPEEALPNQLPAGLVTADSQQPRVMVYRMSNQKISGVQQIQSS</sequence>
<dbReference type="Proteomes" id="UP000269945">
    <property type="component" value="Unassembled WGS sequence"/>
</dbReference>
<evidence type="ECO:0000313" key="1">
    <source>
        <dbReference type="EMBL" id="VCX20815.1"/>
    </source>
</evidence>